<feature type="compositionally biased region" description="Polar residues" evidence="1">
    <location>
        <begin position="50"/>
        <end position="66"/>
    </location>
</feature>
<keyword evidence="3" id="KW-1185">Reference proteome</keyword>
<dbReference type="EMBL" id="LFZN01000062">
    <property type="protein sequence ID" value="KXT01060.1"/>
    <property type="molecule type" value="Genomic_DNA"/>
</dbReference>
<name>A0A139HF29_9PEZI</name>
<feature type="region of interest" description="Disordered" evidence="1">
    <location>
        <begin position="46"/>
        <end position="66"/>
    </location>
</feature>
<organism evidence="2 3">
    <name type="scientific">Pseudocercospora eumusae</name>
    <dbReference type="NCBI Taxonomy" id="321146"/>
    <lineage>
        <taxon>Eukaryota</taxon>
        <taxon>Fungi</taxon>
        <taxon>Dikarya</taxon>
        <taxon>Ascomycota</taxon>
        <taxon>Pezizomycotina</taxon>
        <taxon>Dothideomycetes</taxon>
        <taxon>Dothideomycetidae</taxon>
        <taxon>Mycosphaerellales</taxon>
        <taxon>Mycosphaerellaceae</taxon>
        <taxon>Pseudocercospora</taxon>
    </lineage>
</organism>
<evidence type="ECO:0000313" key="2">
    <source>
        <dbReference type="EMBL" id="KXT01060.1"/>
    </source>
</evidence>
<proteinExistence type="predicted"/>
<gene>
    <name evidence="2" type="ORF">AC578_4136</name>
</gene>
<evidence type="ECO:0000313" key="3">
    <source>
        <dbReference type="Proteomes" id="UP000070133"/>
    </source>
</evidence>
<dbReference type="AlphaFoldDB" id="A0A139HF29"/>
<reference evidence="2 3" key="1">
    <citation type="submission" date="2015-07" db="EMBL/GenBank/DDBJ databases">
        <title>Comparative genomics of the Sigatoka disease complex on banana suggests a link between parallel evolutionary changes in Pseudocercospora fijiensis and Pseudocercospora eumusae and increased virulence on the banana host.</title>
        <authorList>
            <person name="Chang T.-C."/>
            <person name="Salvucci A."/>
            <person name="Crous P.W."/>
            <person name="Stergiopoulos I."/>
        </authorList>
    </citation>
    <scope>NUCLEOTIDE SEQUENCE [LARGE SCALE GENOMIC DNA]</scope>
    <source>
        <strain evidence="2 3">CBS 114824</strain>
    </source>
</reference>
<protein>
    <submittedName>
        <fullName evidence="2">Uncharacterized protein</fullName>
    </submittedName>
</protein>
<evidence type="ECO:0000256" key="1">
    <source>
        <dbReference type="SAM" id="MobiDB-lite"/>
    </source>
</evidence>
<accession>A0A139HF29</accession>
<sequence length="66" mass="7151">MSGVRRVPALEFDFQLVVVDDGANTRLDQAAYLSFMLACCTTCIDAHTDPNGTQLSSATDLTTREP</sequence>
<comment type="caution">
    <text evidence="2">The sequence shown here is derived from an EMBL/GenBank/DDBJ whole genome shotgun (WGS) entry which is preliminary data.</text>
</comment>
<dbReference type="Proteomes" id="UP000070133">
    <property type="component" value="Unassembled WGS sequence"/>
</dbReference>